<keyword evidence="6" id="KW-1185">Reference proteome</keyword>
<organism evidence="5 6">
    <name type="scientific">Gryllus longicercus</name>
    <dbReference type="NCBI Taxonomy" id="2509291"/>
    <lineage>
        <taxon>Eukaryota</taxon>
        <taxon>Metazoa</taxon>
        <taxon>Ecdysozoa</taxon>
        <taxon>Arthropoda</taxon>
        <taxon>Hexapoda</taxon>
        <taxon>Insecta</taxon>
        <taxon>Pterygota</taxon>
        <taxon>Neoptera</taxon>
        <taxon>Polyneoptera</taxon>
        <taxon>Orthoptera</taxon>
        <taxon>Ensifera</taxon>
        <taxon>Gryllidea</taxon>
        <taxon>Grylloidea</taxon>
        <taxon>Gryllidae</taxon>
        <taxon>Gryllinae</taxon>
        <taxon>Gryllus</taxon>
    </lineage>
</organism>
<evidence type="ECO:0000256" key="1">
    <source>
        <dbReference type="ARBA" id="ARBA00022723"/>
    </source>
</evidence>
<dbReference type="PANTHER" id="PTHR21402">
    <property type="entry name" value="GAMETOCYTE SPECIFIC FACTOR 1-RELATED"/>
    <property type="match status" value="1"/>
</dbReference>
<reference evidence="5 6" key="1">
    <citation type="submission" date="2024-03" db="EMBL/GenBank/DDBJ databases">
        <title>The genome assembly and annotation of the cricket Gryllus longicercus Weissman &amp; Gray.</title>
        <authorList>
            <person name="Szrajer S."/>
            <person name="Gray D."/>
            <person name="Ylla G."/>
        </authorList>
    </citation>
    <scope>NUCLEOTIDE SEQUENCE [LARGE SCALE GENOMIC DNA]</scope>
    <source>
        <strain evidence="5">DAG 2021-001</strain>
        <tissue evidence="5">Whole body minus gut</tissue>
    </source>
</reference>
<evidence type="ECO:0000259" key="4">
    <source>
        <dbReference type="PROSITE" id="PS51800"/>
    </source>
</evidence>
<dbReference type="EMBL" id="JAZDUA010000645">
    <property type="protein sequence ID" value="KAK7790320.1"/>
    <property type="molecule type" value="Genomic_DNA"/>
</dbReference>
<evidence type="ECO:0000256" key="3">
    <source>
        <dbReference type="ARBA" id="ARBA00022833"/>
    </source>
</evidence>
<feature type="domain" description="CHHC U11-48K-type" evidence="4">
    <location>
        <begin position="42"/>
        <end position="69"/>
    </location>
</feature>
<dbReference type="InterPro" id="IPR022776">
    <property type="entry name" value="TRM13/UPF0224_CHHC_Znf_dom"/>
</dbReference>
<keyword evidence="3" id="KW-0862">Zinc</keyword>
<evidence type="ECO:0000313" key="6">
    <source>
        <dbReference type="Proteomes" id="UP001378592"/>
    </source>
</evidence>
<evidence type="ECO:0000313" key="5">
    <source>
        <dbReference type="EMBL" id="KAK7790320.1"/>
    </source>
</evidence>
<dbReference type="AlphaFoldDB" id="A0AAN9V4L5"/>
<dbReference type="PROSITE" id="PS51800">
    <property type="entry name" value="ZF_CHHC_U11_48K"/>
    <property type="match status" value="2"/>
</dbReference>
<dbReference type="GO" id="GO:0008270">
    <property type="term" value="F:zinc ion binding"/>
    <property type="evidence" value="ECO:0007669"/>
    <property type="project" value="UniProtKB-KW"/>
</dbReference>
<comment type="caution">
    <text evidence="5">The sequence shown here is derived from an EMBL/GenBank/DDBJ whole genome shotgun (WGS) entry which is preliminary data.</text>
</comment>
<sequence length="90" mass="10682">MAEHWNSETVAQCPYNPSHLVPRMRFPNHLVKCQKNYPHVVLKICPYNATHRIKAEAYLQHLVNCPNRQCIEFEKYHHPFPQNPDSPTNY</sequence>
<protein>
    <recommendedName>
        <fullName evidence="4">CHHC U11-48K-type domain-containing protein</fullName>
    </recommendedName>
</protein>
<feature type="domain" description="CHHC U11-48K-type" evidence="4">
    <location>
        <begin position="10"/>
        <end position="37"/>
    </location>
</feature>
<dbReference type="InterPro" id="IPR051591">
    <property type="entry name" value="UPF0224_FAM112_RNA_Proc"/>
</dbReference>
<proteinExistence type="predicted"/>
<accession>A0AAN9V4L5</accession>
<keyword evidence="2" id="KW-0863">Zinc-finger</keyword>
<gene>
    <name evidence="5" type="ORF">R5R35_010307</name>
</gene>
<dbReference type="PANTHER" id="PTHR21402:SF5">
    <property type="entry name" value="GAMETOCYTE SPECIFIC FACTOR 1"/>
    <property type="match status" value="1"/>
</dbReference>
<keyword evidence="1" id="KW-0479">Metal-binding</keyword>
<dbReference type="Proteomes" id="UP001378592">
    <property type="component" value="Unassembled WGS sequence"/>
</dbReference>
<dbReference type="InterPro" id="IPR036236">
    <property type="entry name" value="Znf_C2H2_sf"/>
</dbReference>
<dbReference type="SUPFAM" id="SSF57667">
    <property type="entry name" value="beta-beta-alpha zinc fingers"/>
    <property type="match status" value="1"/>
</dbReference>
<name>A0AAN9V4L5_9ORTH</name>
<dbReference type="Pfam" id="PF05253">
    <property type="entry name" value="zf-U11-48K"/>
    <property type="match status" value="2"/>
</dbReference>
<evidence type="ECO:0000256" key="2">
    <source>
        <dbReference type="ARBA" id="ARBA00022771"/>
    </source>
</evidence>